<dbReference type="AlphaFoldDB" id="A0A9Q1F9Z6"/>
<comment type="caution">
    <text evidence="1">The sequence shown here is derived from an EMBL/GenBank/DDBJ whole genome shotgun (WGS) entry which is preliminary data.</text>
</comment>
<protein>
    <submittedName>
        <fullName evidence="1">Uncharacterized protein</fullName>
    </submittedName>
</protein>
<gene>
    <name evidence="1" type="ORF">SKAU_G00214600</name>
</gene>
<sequence length="165" mass="18119">MFSIFRHTRSRGVSLMWKALLQALSSFADGRKRGPLVGTGRALHLLKGWKQGRFEKSGASPLCWDLHLPQPLRFQMLCARDRYETAGPTSLTVEVHTGHGAGKQSVDPDTEWNFTHTSVTSMKSSVLVPLPPVFALGGSGVSDTSCLPLQRYTRAGEDNVLLVLE</sequence>
<proteinExistence type="predicted"/>
<reference evidence="1" key="1">
    <citation type="journal article" date="2023" name="Science">
        <title>Genome structures resolve the early diversification of teleost fishes.</title>
        <authorList>
            <person name="Parey E."/>
            <person name="Louis A."/>
            <person name="Montfort J."/>
            <person name="Bouchez O."/>
            <person name="Roques C."/>
            <person name="Iampietro C."/>
            <person name="Lluch J."/>
            <person name="Castinel A."/>
            <person name="Donnadieu C."/>
            <person name="Desvignes T."/>
            <person name="Floi Bucao C."/>
            <person name="Jouanno E."/>
            <person name="Wen M."/>
            <person name="Mejri S."/>
            <person name="Dirks R."/>
            <person name="Jansen H."/>
            <person name="Henkel C."/>
            <person name="Chen W.J."/>
            <person name="Zahm M."/>
            <person name="Cabau C."/>
            <person name="Klopp C."/>
            <person name="Thompson A.W."/>
            <person name="Robinson-Rechavi M."/>
            <person name="Braasch I."/>
            <person name="Lecointre G."/>
            <person name="Bobe J."/>
            <person name="Postlethwait J.H."/>
            <person name="Berthelot C."/>
            <person name="Roest Crollius H."/>
            <person name="Guiguen Y."/>
        </authorList>
    </citation>
    <scope>NUCLEOTIDE SEQUENCE</scope>
    <source>
        <strain evidence="1">WJC10195</strain>
    </source>
</reference>
<evidence type="ECO:0000313" key="1">
    <source>
        <dbReference type="EMBL" id="KAJ8353893.1"/>
    </source>
</evidence>
<accession>A0A9Q1F9Z6</accession>
<organism evidence="1 2">
    <name type="scientific">Synaphobranchus kaupii</name>
    <name type="common">Kaup's arrowtooth eel</name>
    <dbReference type="NCBI Taxonomy" id="118154"/>
    <lineage>
        <taxon>Eukaryota</taxon>
        <taxon>Metazoa</taxon>
        <taxon>Chordata</taxon>
        <taxon>Craniata</taxon>
        <taxon>Vertebrata</taxon>
        <taxon>Euteleostomi</taxon>
        <taxon>Actinopterygii</taxon>
        <taxon>Neopterygii</taxon>
        <taxon>Teleostei</taxon>
        <taxon>Anguilliformes</taxon>
        <taxon>Synaphobranchidae</taxon>
        <taxon>Synaphobranchus</taxon>
    </lineage>
</organism>
<name>A0A9Q1F9Z6_SYNKA</name>
<evidence type="ECO:0000313" key="2">
    <source>
        <dbReference type="Proteomes" id="UP001152622"/>
    </source>
</evidence>
<keyword evidence="2" id="KW-1185">Reference proteome</keyword>
<dbReference type="EMBL" id="JAINUF010000007">
    <property type="protein sequence ID" value="KAJ8353893.1"/>
    <property type="molecule type" value="Genomic_DNA"/>
</dbReference>
<dbReference type="Proteomes" id="UP001152622">
    <property type="component" value="Chromosome 7"/>
</dbReference>